<organism evidence="2 3">
    <name type="scientific">Phytophthora rubi</name>
    <dbReference type="NCBI Taxonomy" id="129364"/>
    <lineage>
        <taxon>Eukaryota</taxon>
        <taxon>Sar</taxon>
        <taxon>Stramenopiles</taxon>
        <taxon>Oomycota</taxon>
        <taxon>Peronosporomycetes</taxon>
        <taxon>Peronosporales</taxon>
        <taxon>Peronosporaceae</taxon>
        <taxon>Phytophthora</taxon>
    </lineage>
</organism>
<proteinExistence type="predicted"/>
<evidence type="ECO:0000313" key="2">
    <source>
        <dbReference type="EMBL" id="KAE8959380.1"/>
    </source>
</evidence>
<feature type="compositionally biased region" description="Basic and acidic residues" evidence="1">
    <location>
        <begin position="13"/>
        <end position="29"/>
    </location>
</feature>
<dbReference type="EMBL" id="QXFU01007047">
    <property type="protein sequence ID" value="KAE8959380.1"/>
    <property type="molecule type" value="Genomic_DNA"/>
</dbReference>
<feature type="compositionally biased region" description="Gly residues" evidence="1">
    <location>
        <begin position="1"/>
        <end position="10"/>
    </location>
</feature>
<evidence type="ECO:0000256" key="1">
    <source>
        <dbReference type="SAM" id="MobiDB-lite"/>
    </source>
</evidence>
<name>A0A6A3GQU5_9STRA</name>
<sequence length="45" mass="4308">MRGGEGGDGGVATRERDGGGAARARDSRGGEAGGNEGEETGMSGL</sequence>
<accession>A0A6A3GQU5</accession>
<dbReference type="Proteomes" id="UP000435112">
    <property type="component" value="Unassembled WGS sequence"/>
</dbReference>
<reference evidence="2 3" key="1">
    <citation type="submission" date="2018-09" db="EMBL/GenBank/DDBJ databases">
        <title>Genomic investigation of the strawberry pathogen Phytophthora fragariae indicates pathogenicity is determined by transcriptional variation in three key races.</title>
        <authorList>
            <person name="Adams T.M."/>
            <person name="Armitage A.D."/>
            <person name="Sobczyk M.K."/>
            <person name="Bates H.J."/>
            <person name="Dunwell J.M."/>
            <person name="Nellist C.F."/>
            <person name="Harrison R.J."/>
        </authorList>
    </citation>
    <scope>NUCLEOTIDE SEQUENCE [LARGE SCALE GENOMIC DNA]</scope>
    <source>
        <strain evidence="2 3">SCRP324</strain>
    </source>
</reference>
<comment type="caution">
    <text evidence="2">The sequence shown here is derived from an EMBL/GenBank/DDBJ whole genome shotgun (WGS) entry which is preliminary data.</text>
</comment>
<protein>
    <submittedName>
        <fullName evidence="2">Uncharacterized protein</fullName>
    </submittedName>
</protein>
<gene>
    <name evidence="2" type="ORF">PR002_g30558</name>
</gene>
<evidence type="ECO:0000313" key="3">
    <source>
        <dbReference type="Proteomes" id="UP000435112"/>
    </source>
</evidence>
<feature type="region of interest" description="Disordered" evidence="1">
    <location>
        <begin position="1"/>
        <end position="45"/>
    </location>
</feature>
<dbReference type="AlphaFoldDB" id="A0A6A3GQU5"/>